<feature type="domain" description="Glycosyl transferase family 25" evidence="1">
    <location>
        <begin position="6"/>
        <end position="175"/>
    </location>
</feature>
<keyword evidence="2" id="KW-0808">Transferase</keyword>
<dbReference type="GO" id="GO:0016740">
    <property type="term" value="F:transferase activity"/>
    <property type="evidence" value="ECO:0007669"/>
    <property type="project" value="UniProtKB-KW"/>
</dbReference>
<evidence type="ECO:0000313" key="2">
    <source>
        <dbReference type="EMBL" id="SDX92703.1"/>
    </source>
</evidence>
<name>A0A1H3FNP6_9RHOB</name>
<reference evidence="2 3" key="1">
    <citation type="submission" date="2016-10" db="EMBL/GenBank/DDBJ databases">
        <authorList>
            <person name="de Groot N.N."/>
        </authorList>
    </citation>
    <scope>NUCLEOTIDE SEQUENCE [LARGE SCALE GENOMIC DNA]</scope>
    <source>
        <strain evidence="2 3">DSM 17890</strain>
    </source>
</reference>
<proteinExistence type="predicted"/>
<evidence type="ECO:0000259" key="1">
    <source>
        <dbReference type="Pfam" id="PF01755"/>
    </source>
</evidence>
<evidence type="ECO:0000313" key="3">
    <source>
        <dbReference type="Proteomes" id="UP000199118"/>
    </source>
</evidence>
<dbReference type="CDD" id="cd06532">
    <property type="entry name" value="Glyco_transf_25"/>
    <property type="match status" value="1"/>
</dbReference>
<dbReference type="InterPro" id="IPR002654">
    <property type="entry name" value="Glyco_trans_25"/>
</dbReference>
<dbReference type="EMBL" id="FNMZ01000013">
    <property type="protein sequence ID" value="SDX92703.1"/>
    <property type="molecule type" value="Genomic_DNA"/>
</dbReference>
<dbReference type="Proteomes" id="UP000199118">
    <property type="component" value="Unassembled WGS sequence"/>
</dbReference>
<protein>
    <submittedName>
        <fullName evidence="2">Glycosyltransferase involved in LPS biosynthesis, GR25 family</fullName>
    </submittedName>
</protein>
<organism evidence="2 3">
    <name type="scientific">Albimonas donghaensis</name>
    <dbReference type="NCBI Taxonomy" id="356660"/>
    <lineage>
        <taxon>Bacteria</taxon>
        <taxon>Pseudomonadati</taxon>
        <taxon>Pseudomonadota</taxon>
        <taxon>Alphaproteobacteria</taxon>
        <taxon>Rhodobacterales</taxon>
        <taxon>Paracoccaceae</taxon>
        <taxon>Albimonas</taxon>
    </lineage>
</organism>
<gene>
    <name evidence="2" type="ORF">SAMN05444336_11337</name>
</gene>
<dbReference type="AlphaFoldDB" id="A0A1H3FNP6"/>
<keyword evidence="3" id="KW-1185">Reference proteome</keyword>
<dbReference type="STRING" id="356660.SAMN05444336_11337"/>
<sequence>MGDTYPIFVINLERHTARREFMRLQLDALGLSPIWIKGVDGKREADMKAAANAFYAPLSPGEVGCFESHRTVWKRIVEMDVPGAYVLEDDVVVSQDYGRLDLPAARLAGIDVLKLDYHPRDTLCGVAGVAIGEGKTMRRALGRENSTGSYFVSRAGAEKLLRLSEAFHWPVDLFMFNEVSVAFFALRTWKCIPGLATQTKFVTRGGSEDTEFADTIQDARRKAAAPPRRIGPFRRACLRLRLLLEWNFPAARRRRYAAFLKAFETSERTALTPSRWELTRRDHLAAAFAHMKLEHAEPVRIPNAPAS</sequence>
<accession>A0A1H3FNP6</accession>
<dbReference type="Pfam" id="PF01755">
    <property type="entry name" value="Glyco_transf_25"/>
    <property type="match status" value="1"/>
</dbReference>
<dbReference type="RefSeq" id="WP_176954866.1">
    <property type="nucleotide sequence ID" value="NZ_FNMZ01000013.1"/>
</dbReference>